<dbReference type="Proteomes" id="UP000800200">
    <property type="component" value="Unassembled WGS sequence"/>
</dbReference>
<organism evidence="3 4">
    <name type="scientific">Zopfia rhizophila CBS 207.26</name>
    <dbReference type="NCBI Taxonomy" id="1314779"/>
    <lineage>
        <taxon>Eukaryota</taxon>
        <taxon>Fungi</taxon>
        <taxon>Dikarya</taxon>
        <taxon>Ascomycota</taxon>
        <taxon>Pezizomycotina</taxon>
        <taxon>Dothideomycetes</taxon>
        <taxon>Dothideomycetes incertae sedis</taxon>
        <taxon>Zopfiaceae</taxon>
        <taxon>Zopfia</taxon>
    </lineage>
</organism>
<dbReference type="GO" id="GO:0016616">
    <property type="term" value="F:oxidoreductase activity, acting on the CH-OH group of donors, NAD or NADP as acceptor"/>
    <property type="evidence" value="ECO:0007669"/>
    <property type="project" value="TreeGrafter"/>
</dbReference>
<dbReference type="AlphaFoldDB" id="A0A6A6DCZ3"/>
<dbReference type="PROSITE" id="PS00061">
    <property type="entry name" value="ADH_SHORT"/>
    <property type="match status" value="1"/>
</dbReference>
<reference evidence="3" key="1">
    <citation type="journal article" date="2020" name="Stud. Mycol.">
        <title>101 Dothideomycetes genomes: a test case for predicting lifestyles and emergence of pathogens.</title>
        <authorList>
            <person name="Haridas S."/>
            <person name="Albert R."/>
            <person name="Binder M."/>
            <person name="Bloem J."/>
            <person name="Labutti K."/>
            <person name="Salamov A."/>
            <person name="Andreopoulos B."/>
            <person name="Baker S."/>
            <person name="Barry K."/>
            <person name="Bills G."/>
            <person name="Bluhm B."/>
            <person name="Cannon C."/>
            <person name="Castanera R."/>
            <person name="Culley D."/>
            <person name="Daum C."/>
            <person name="Ezra D."/>
            <person name="Gonzalez J."/>
            <person name="Henrissat B."/>
            <person name="Kuo A."/>
            <person name="Liang C."/>
            <person name="Lipzen A."/>
            <person name="Lutzoni F."/>
            <person name="Magnuson J."/>
            <person name="Mondo S."/>
            <person name="Nolan M."/>
            <person name="Ohm R."/>
            <person name="Pangilinan J."/>
            <person name="Park H.-J."/>
            <person name="Ramirez L."/>
            <person name="Alfaro M."/>
            <person name="Sun H."/>
            <person name="Tritt A."/>
            <person name="Yoshinaga Y."/>
            <person name="Zwiers L.-H."/>
            <person name="Turgeon B."/>
            <person name="Goodwin S."/>
            <person name="Spatafora J."/>
            <person name="Crous P."/>
            <person name="Grigoriev I."/>
        </authorList>
    </citation>
    <scope>NUCLEOTIDE SEQUENCE</scope>
    <source>
        <strain evidence="3">CBS 207.26</strain>
    </source>
</reference>
<accession>A0A6A6DCZ3</accession>
<keyword evidence="2" id="KW-0521">NADP</keyword>
<dbReference type="InterPro" id="IPR020904">
    <property type="entry name" value="Sc_DH/Rdtase_CS"/>
</dbReference>
<evidence type="ECO:0000313" key="3">
    <source>
        <dbReference type="EMBL" id="KAF2175840.1"/>
    </source>
</evidence>
<evidence type="ECO:0000313" key="4">
    <source>
        <dbReference type="Proteomes" id="UP000800200"/>
    </source>
</evidence>
<evidence type="ECO:0000256" key="1">
    <source>
        <dbReference type="ARBA" id="ARBA00006484"/>
    </source>
</evidence>
<dbReference type="SUPFAM" id="SSF51735">
    <property type="entry name" value="NAD(P)-binding Rossmann-fold domains"/>
    <property type="match status" value="1"/>
</dbReference>
<dbReference type="GO" id="GO:0006633">
    <property type="term" value="P:fatty acid biosynthetic process"/>
    <property type="evidence" value="ECO:0007669"/>
    <property type="project" value="TreeGrafter"/>
</dbReference>
<keyword evidence="4" id="KW-1185">Reference proteome</keyword>
<dbReference type="OrthoDB" id="1669814at2759"/>
<feature type="non-terminal residue" evidence="3">
    <location>
        <position position="1"/>
    </location>
</feature>
<dbReference type="Gene3D" id="3.40.50.720">
    <property type="entry name" value="NAD(P)-binding Rossmann-like Domain"/>
    <property type="match status" value="1"/>
</dbReference>
<comment type="similarity">
    <text evidence="1">Belongs to the short-chain dehydrogenases/reductases (SDR) family.</text>
</comment>
<sequence length="240" mass="24342">FSISGAASGIGLATAQLLASHGSVLSIADVTLSALEDALSSISKDKGCKHMANVVDVSSSSAVNSWIDKTVEHLGRLDGCVNVAGVCGPLVNIGDETDNTWNHVMSVNATGVFNCTRAALNKLQSGGSLVNVSSAGGLQGIAGMGAYCASKHAVIGLSKSAAKEVGPKSIRVNCVAPGTISTPMVKRMEDSVGTSLSTAHLPMDRKADPSEVAQVIAFLLSDSASFVTGSVYCVDGGWMA</sequence>
<dbReference type="Pfam" id="PF13561">
    <property type="entry name" value="adh_short_C2"/>
    <property type="match status" value="1"/>
</dbReference>
<evidence type="ECO:0000256" key="2">
    <source>
        <dbReference type="ARBA" id="ARBA00022857"/>
    </source>
</evidence>
<dbReference type="GO" id="GO:0048038">
    <property type="term" value="F:quinone binding"/>
    <property type="evidence" value="ECO:0007669"/>
    <property type="project" value="TreeGrafter"/>
</dbReference>
<dbReference type="PRINTS" id="PR00081">
    <property type="entry name" value="GDHRDH"/>
</dbReference>
<proteinExistence type="inferred from homology"/>
<dbReference type="CDD" id="cd05233">
    <property type="entry name" value="SDR_c"/>
    <property type="match status" value="1"/>
</dbReference>
<dbReference type="PANTHER" id="PTHR42760">
    <property type="entry name" value="SHORT-CHAIN DEHYDROGENASES/REDUCTASES FAMILY MEMBER"/>
    <property type="match status" value="1"/>
</dbReference>
<protein>
    <submittedName>
        <fullName evidence="3">NAD(P)-binding protein</fullName>
    </submittedName>
</protein>
<name>A0A6A6DCZ3_9PEZI</name>
<dbReference type="FunFam" id="3.40.50.720:FF:000084">
    <property type="entry name" value="Short-chain dehydrogenase reductase"/>
    <property type="match status" value="1"/>
</dbReference>
<dbReference type="InterPro" id="IPR002347">
    <property type="entry name" value="SDR_fam"/>
</dbReference>
<dbReference type="PRINTS" id="PR00080">
    <property type="entry name" value="SDRFAMILY"/>
</dbReference>
<dbReference type="InterPro" id="IPR036291">
    <property type="entry name" value="NAD(P)-bd_dom_sf"/>
</dbReference>
<dbReference type="PANTHER" id="PTHR42760:SF45">
    <property type="entry name" value="SHORT CHAIN DEHYDROGENASE_REDUCTASE FAMILY PROTEIN, PUTATIVE (AFU_ORTHOLOGUE AFUA_3G09150)-RELATED"/>
    <property type="match status" value="1"/>
</dbReference>
<dbReference type="EMBL" id="ML994723">
    <property type="protein sequence ID" value="KAF2175840.1"/>
    <property type="molecule type" value="Genomic_DNA"/>
</dbReference>
<gene>
    <name evidence="3" type="ORF">K469DRAFT_609357</name>
</gene>